<gene>
    <name evidence="1" type="ORF">HHI36_011471</name>
</gene>
<protein>
    <submittedName>
        <fullName evidence="1">Uncharacterized protein</fullName>
    </submittedName>
</protein>
<sequence length="117" mass="13936">MYSSGLLTPWSKITDHYAVGVQTVFGLRKPSPSKQDKWTRRAISYKDLKKHLRIEDWSSLKRIKDAEDITEMFISMLQSYVATCSRKLEFQENKEKNQDWITQSLVRRIHNRDEMLK</sequence>
<evidence type="ECO:0000313" key="2">
    <source>
        <dbReference type="Proteomes" id="UP001516400"/>
    </source>
</evidence>
<dbReference type="EMBL" id="JABFTP020000001">
    <property type="protein sequence ID" value="KAL3267340.1"/>
    <property type="molecule type" value="Genomic_DNA"/>
</dbReference>
<dbReference type="AlphaFoldDB" id="A0ABD2MLW0"/>
<organism evidence="1 2">
    <name type="scientific">Cryptolaemus montrouzieri</name>
    <dbReference type="NCBI Taxonomy" id="559131"/>
    <lineage>
        <taxon>Eukaryota</taxon>
        <taxon>Metazoa</taxon>
        <taxon>Ecdysozoa</taxon>
        <taxon>Arthropoda</taxon>
        <taxon>Hexapoda</taxon>
        <taxon>Insecta</taxon>
        <taxon>Pterygota</taxon>
        <taxon>Neoptera</taxon>
        <taxon>Endopterygota</taxon>
        <taxon>Coleoptera</taxon>
        <taxon>Polyphaga</taxon>
        <taxon>Cucujiformia</taxon>
        <taxon>Coccinelloidea</taxon>
        <taxon>Coccinellidae</taxon>
        <taxon>Scymninae</taxon>
        <taxon>Scymnini</taxon>
        <taxon>Cryptolaemus</taxon>
    </lineage>
</organism>
<comment type="caution">
    <text evidence="1">The sequence shown here is derived from an EMBL/GenBank/DDBJ whole genome shotgun (WGS) entry which is preliminary data.</text>
</comment>
<keyword evidence="2" id="KW-1185">Reference proteome</keyword>
<reference evidence="1 2" key="1">
    <citation type="journal article" date="2021" name="BMC Biol.">
        <title>Horizontally acquired antibacterial genes associated with adaptive radiation of ladybird beetles.</title>
        <authorList>
            <person name="Li H.S."/>
            <person name="Tang X.F."/>
            <person name="Huang Y.H."/>
            <person name="Xu Z.Y."/>
            <person name="Chen M.L."/>
            <person name="Du X.Y."/>
            <person name="Qiu B.Y."/>
            <person name="Chen P.T."/>
            <person name="Zhang W."/>
            <person name="Slipinski A."/>
            <person name="Escalona H.E."/>
            <person name="Waterhouse R.M."/>
            <person name="Zwick A."/>
            <person name="Pang H."/>
        </authorList>
    </citation>
    <scope>NUCLEOTIDE SEQUENCE [LARGE SCALE GENOMIC DNA]</scope>
    <source>
        <strain evidence="1">SYSU2018</strain>
    </source>
</reference>
<name>A0ABD2MLW0_9CUCU</name>
<evidence type="ECO:0000313" key="1">
    <source>
        <dbReference type="EMBL" id="KAL3267340.1"/>
    </source>
</evidence>
<dbReference type="Proteomes" id="UP001516400">
    <property type="component" value="Unassembled WGS sequence"/>
</dbReference>
<accession>A0ABD2MLW0</accession>
<proteinExistence type="predicted"/>